<evidence type="ECO:0008006" key="3">
    <source>
        <dbReference type="Google" id="ProtNLM"/>
    </source>
</evidence>
<keyword evidence="2" id="KW-1185">Reference proteome</keyword>
<sequence>MTESDDGPRLRVALVLDRFEGGPARAALTAALALDPETYTHTVITGARGGLDAWAEESGVRVVRAPGQSALAEAIGAGAYDVVHTHGGTAGRFAAARV</sequence>
<evidence type="ECO:0000313" key="1">
    <source>
        <dbReference type="EMBL" id="MFB9840369.1"/>
    </source>
</evidence>
<dbReference type="RefSeq" id="WP_378213601.1">
    <property type="nucleotide sequence ID" value="NZ_JBHLZP010001050.1"/>
</dbReference>
<name>A0ABV5YZ72_9ACTN</name>
<gene>
    <name evidence="1" type="ORF">ACFFNX_50310</name>
</gene>
<organism evidence="1 2">
    <name type="scientific">Actinoallomurus acaciae</name>
    <dbReference type="NCBI Taxonomy" id="502577"/>
    <lineage>
        <taxon>Bacteria</taxon>
        <taxon>Bacillati</taxon>
        <taxon>Actinomycetota</taxon>
        <taxon>Actinomycetes</taxon>
        <taxon>Streptosporangiales</taxon>
        <taxon>Thermomonosporaceae</taxon>
        <taxon>Actinoallomurus</taxon>
    </lineage>
</organism>
<dbReference type="SUPFAM" id="SSF53756">
    <property type="entry name" value="UDP-Glycosyltransferase/glycogen phosphorylase"/>
    <property type="match status" value="1"/>
</dbReference>
<reference evidence="1 2" key="1">
    <citation type="submission" date="2024-09" db="EMBL/GenBank/DDBJ databases">
        <authorList>
            <person name="Sun Q."/>
            <person name="Mori K."/>
        </authorList>
    </citation>
    <scope>NUCLEOTIDE SEQUENCE [LARGE SCALE GENOMIC DNA]</scope>
    <source>
        <strain evidence="1 2">TBRC 0563</strain>
    </source>
</reference>
<comment type="caution">
    <text evidence="1">The sequence shown here is derived from an EMBL/GenBank/DDBJ whole genome shotgun (WGS) entry which is preliminary data.</text>
</comment>
<evidence type="ECO:0000313" key="2">
    <source>
        <dbReference type="Proteomes" id="UP001589627"/>
    </source>
</evidence>
<proteinExistence type="predicted"/>
<accession>A0ABV5YZ72</accession>
<dbReference type="EMBL" id="JBHLZP010001050">
    <property type="protein sequence ID" value="MFB9840369.1"/>
    <property type="molecule type" value="Genomic_DNA"/>
</dbReference>
<feature type="non-terminal residue" evidence="1">
    <location>
        <position position="98"/>
    </location>
</feature>
<dbReference type="Proteomes" id="UP001589627">
    <property type="component" value="Unassembled WGS sequence"/>
</dbReference>
<protein>
    <recommendedName>
        <fullName evidence="3">Glycosyltransferase</fullName>
    </recommendedName>
</protein>